<feature type="transmembrane region" description="Helical" evidence="13">
    <location>
        <begin position="251"/>
        <end position="275"/>
    </location>
</feature>
<sequence length="473" mass="50903">MNKDLTVGKPSQVLWQFCLPMFGSIIFQQLYNIADSLVAGKFIGENALAAVGNSYEITLIFIAFAFGCNIGCSVIVSRYFGAKEYREMKTSVYTSLIGSAVLCAVLMGIGLLGCDALLKLINTPEEILADSALYLDIYVLGLPFMFFYNIATGIFSALGDSKTPFYFLAVSSLSNIGVDILFVAGFKMGIAGVAWATFLCQGVSCVLAMVVVFRRIRAFRTEGHVQLFSWNMLGKVAVVAVPSILQQSFVSVGNIILQSIINTFGASVIAGYSAAVKLNNMVITSFTTLGNGISNYTAQNMGAGKMDRVKAGFGAGRNLVWLLCVPLVVLYFFFGRFLLLLFMNDPQGPAIDTGMLFLRILSPFYFVVSVKLVADGILRGCGLMVRFMIATFTDLILRVGIAAVLSATALGSTGIWMAWPVGWCIGTALSMVFYVTAIRKALAEPVAVAEAEGQAAEVRAEAEFAADAEMETL</sequence>
<evidence type="ECO:0000256" key="9">
    <source>
        <dbReference type="ARBA" id="ARBA00022989"/>
    </source>
</evidence>
<dbReference type="InterPro" id="IPR002528">
    <property type="entry name" value="MATE_fam"/>
</dbReference>
<feature type="transmembrane region" description="Helical" evidence="13">
    <location>
        <begin position="225"/>
        <end position="245"/>
    </location>
</feature>
<evidence type="ECO:0000256" key="1">
    <source>
        <dbReference type="ARBA" id="ARBA00003408"/>
    </source>
</evidence>
<evidence type="ECO:0000256" key="6">
    <source>
        <dbReference type="ARBA" id="ARBA00022449"/>
    </source>
</evidence>
<feature type="transmembrane region" description="Helical" evidence="13">
    <location>
        <begin position="132"/>
        <end position="158"/>
    </location>
</feature>
<evidence type="ECO:0000256" key="7">
    <source>
        <dbReference type="ARBA" id="ARBA00022475"/>
    </source>
</evidence>
<dbReference type="AlphaFoldDB" id="A0A173S9Y5"/>
<feature type="transmembrane region" description="Helical" evidence="13">
    <location>
        <begin position="355"/>
        <end position="374"/>
    </location>
</feature>
<feature type="transmembrane region" description="Helical" evidence="13">
    <location>
        <begin position="319"/>
        <end position="343"/>
    </location>
</feature>
<dbReference type="Proteomes" id="UP000095649">
    <property type="component" value="Unassembled WGS sequence"/>
</dbReference>
<evidence type="ECO:0000256" key="11">
    <source>
        <dbReference type="ARBA" id="ARBA00023136"/>
    </source>
</evidence>
<dbReference type="PANTHER" id="PTHR43298:SF2">
    <property type="entry name" value="FMN_FAD EXPORTER YEEO-RELATED"/>
    <property type="match status" value="1"/>
</dbReference>
<dbReference type="CDD" id="cd13138">
    <property type="entry name" value="MATE_yoeA_like"/>
    <property type="match status" value="1"/>
</dbReference>
<dbReference type="RefSeq" id="WP_055185519.1">
    <property type="nucleotide sequence ID" value="NZ_CYXN01000004.1"/>
</dbReference>
<feature type="transmembrane region" description="Helical" evidence="13">
    <location>
        <begin position="165"/>
        <end position="186"/>
    </location>
</feature>
<evidence type="ECO:0000256" key="2">
    <source>
        <dbReference type="ARBA" id="ARBA00004651"/>
    </source>
</evidence>
<feature type="transmembrane region" description="Helical" evidence="13">
    <location>
        <begin position="57"/>
        <end position="80"/>
    </location>
</feature>
<evidence type="ECO:0000256" key="8">
    <source>
        <dbReference type="ARBA" id="ARBA00022692"/>
    </source>
</evidence>
<evidence type="ECO:0000256" key="3">
    <source>
        <dbReference type="ARBA" id="ARBA00010199"/>
    </source>
</evidence>
<evidence type="ECO:0000256" key="5">
    <source>
        <dbReference type="ARBA" id="ARBA00022448"/>
    </source>
</evidence>
<feature type="transmembrane region" description="Helical" evidence="13">
    <location>
        <begin position="386"/>
        <end position="410"/>
    </location>
</feature>
<dbReference type="InterPro" id="IPR048279">
    <property type="entry name" value="MdtK-like"/>
</dbReference>
<feature type="transmembrane region" description="Helical" evidence="13">
    <location>
        <begin position="92"/>
        <end position="112"/>
    </location>
</feature>
<comment type="similarity">
    <text evidence="3">Belongs to the multi antimicrobial extrusion (MATE) (TC 2.A.66.1) family.</text>
</comment>
<dbReference type="EMBL" id="CYXN01000004">
    <property type="protein sequence ID" value="CUM86826.1"/>
    <property type="molecule type" value="Genomic_DNA"/>
</dbReference>
<reference evidence="14 15" key="1">
    <citation type="submission" date="2015-09" db="EMBL/GenBank/DDBJ databases">
        <authorList>
            <consortium name="Pathogen Informatics"/>
        </authorList>
    </citation>
    <scope>NUCLEOTIDE SEQUENCE [LARGE SCALE GENOMIC DNA]</scope>
    <source>
        <strain evidence="14 15">2789STDY5834970</strain>
    </source>
</reference>
<evidence type="ECO:0000256" key="10">
    <source>
        <dbReference type="ARBA" id="ARBA00023065"/>
    </source>
</evidence>
<keyword evidence="10" id="KW-0406">Ion transport</keyword>
<comment type="subcellular location">
    <subcellularLocation>
        <location evidence="2">Cell membrane</location>
        <topology evidence="2">Multi-pass membrane protein</topology>
    </subcellularLocation>
</comment>
<proteinExistence type="inferred from homology"/>
<dbReference type="NCBIfam" id="TIGR00797">
    <property type="entry name" value="matE"/>
    <property type="match status" value="1"/>
</dbReference>
<dbReference type="InterPro" id="IPR050222">
    <property type="entry name" value="MATE_MdtK"/>
</dbReference>
<dbReference type="PIRSF" id="PIRSF006603">
    <property type="entry name" value="DinF"/>
    <property type="match status" value="1"/>
</dbReference>
<dbReference type="GO" id="GO:0015297">
    <property type="term" value="F:antiporter activity"/>
    <property type="evidence" value="ECO:0007669"/>
    <property type="project" value="UniProtKB-KW"/>
</dbReference>
<dbReference type="GO" id="GO:0006811">
    <property type="term" value="P:monoatomic ion transport"/>
    <property type="evidence" value="ECO:0007669"/>
    <property type="project" value="UniProtKB-KW"/>
</dbReference>
<keyword evidence="8 13" id="KW-0812">Transmembrane</keyword>
<feature type="transmembrane region" description="Helical" evidence="13">
    <location>
        <begin position="416"/>
        <end position="435"/>
    </location>
</feature>
<evidence type="ECO:0000256" key="4">
    <source>
        <dbReference type="ARBA" id="ARBA00020268"/>
    </source>
</evidence>
<protein>
    <recommendedName>
        <fullName evidence="4">Probable multidrug resistance protein NorM</fullName>
    </recommendedName>
    <alternativeName>
        <fullName evidence="12">Multidrug-efflux transporter</fullName>
    </alternativeName>
</protein>
<keyword evidence="9 13" id="KW-1133">Transmembrane helix</keyword>
<dbReference type="GO" id="GO:0042910">
    <property type="term" value="F:xenobiotic transmembrane transporter activity"/>
    <property type="evidence" value="ECO:0007669"/>
    <property type="project" value="InterPro"/>
</dbReference>
<evidence type="ECO:0000256" key="12">
    <source>
        <dbReference type="ARBA" id="ARBA00031636"/>
    </source>
</evidence>
<evidence type="ECO:0000313" key="14">
    <source>
        <dbReference type="EMBL" id="CUM86826.1"/>
    </source>
</evidence>
<evidence type="ECO:0000256" key="13">
    <source>
        <dbReference type="SAM" id="Phobius"/>
    </source>
</evidence>
<dbReference type="OrthoDB" id="9776324at2"/>
<keyword evidence="6" id="KW-0050">Antiport</keyword>
<keyword evidence="7" id="KW-1003">Cell membrane</keyword>
<comment type="function">
    <text evidence="1">Multidrug efflux pump.</text>
</comment>
<keyword evidence="11 13" id="KW-0472">Membrane</keyword>
<evidence type="ECO:0000313" key="15">
    <source>
        <dbReference type="Proteomes" id="UP000095649"/>
    </source>
</evidence>
<dbReference type="GO" id="GO:0005886">
    <property type="term" value="C:plasma membrane"/>
    <property type="evidence" value="ECO:0007669"/>
    <property type="project" value="UniProtKB-SubCell"/>
</dbReference>
<name>A0A173S9Y5_9FIRM</name>
<organism evidence="14 15">
    <name type="scientific">Faecalibacterium prausnitzii</name>
    <dbReference type="NCBI Taxonomy" id="853"/>
    <lineage>
        <taxon>Bacteria</taxon>
        <taxon>Bacillati</taxon>
        <taxon>Bacillota</taxon>
        <taxon>Clostridia</taxon>
        <taxon>Eubacteriales</taxon>
        <taxon>Oscillospiraceae</taxon>
        <taxon>Faecalibacterium</taxon>
    </lineage>
</organism>
<dbReference type="PANTHER" id="PTHR43298">
    <property type="entry name" value="MULTIDRUG RESISTANCE PROTEIN NORM-RELATED"/>
    <property type="match status" value="1"/>
</dbReference>
<feature type="transmembrane region" description="Helical" evidence="13">
    <location>
        <begin position="12"/>
        <end position="31"/>
    </location>
</feature>
<dbReference type="Pfam" id="PF01554">
    <property type="entry name" value="MatE"/>
    <property type="match status" value="2"/>
</dbReference>
<feature type="transmembrane region" description="Helical" evidence="13">
    <location>
        <begin position="192"/>
        <end position="213"/>
    </location>
</feature>
<gene>
    <name evidence="14" type="primary">mepA_5</name>
    <name evidence="14" type="ORF">ERS852582_00903</name>
</gene>
<keyword evidence="5" id="KW-0813">Transport</keyword>
<accession>A0A173S9Y5</accession>